<organism evidence="1 2">
    <name type="scientific">Ascobolus immersus RN42</name>
    <dbReference type="NCBI Taxonomy" id="1160509"/>
    <lineage>
        <taxon>Eukaryota</taxon>
        <taxon>Fungi</taxon>
        <taxon>Dikarya</taxon>
        <taxon>Ascomycota</taxon>
        <taxon>Pezizomycotina</taxon>
        <taxon>Pezizomycetes</taxon>
        <taxon>Pezizales</taxon>
        <taxon>Ascobolaceae</taxon>
        <taxon>Ascobolus</taxon>
    </lineage>
</organism>
<dbReference type="AlphaFoldDB" id="A0A3N4I4S8"/>
<accession>A0A3N4I4S8</accession>
<dbReference type="EMBL" id="ML119736">
    <property type="protein sequence ID" value="RPA76854.1"/>
    <property type="molecule type" value="Genomic_DNA"/>
</dbReference>
<sequence>MDPNLRSDAILACDLENDFNRPNDPYLQGIFKAFGEIDESNIGFPEKRFPKNMLLLCDPGIICPESLHRTSELFMMFIISDVIPYYHKLKSPDTPLDLFNGHPGGFPGPFLIESTYYQLSDRYYSGLLRTGQVRIIEAVLRGTINDLTIIMKRNGTKEEIIEALEESESFLDNFVNSGNFRSERLEVFILRYLAEEGVNVDVVRGIREETAEIRKLVTKEATEGIWGKHMQETDRFKDRFPMPFDLREGAYMKRYFAGW</sequence>
<protein>
    <submittedName>
        <fullName evidence="1">Uncharacterized protein</fullName>
    </submittedName>
</protein>
<evidence type="ECO:0000313" key="1">
    <source>
        <dbReference type="EMBL" id="RPA76854.1"/>
    </source>
</evidence>
<keyword evidence="2" id="KW-1185">Reference proteome</keyword>
<name>A0A3N4I4S8_ASCIM</name>
<gene>
    <name evidence="1" type="ORF">BJ508DRAFT_364828</name>
</gene>
<reference evidence="1 2" key="1">
    <citation type="journal article" date="2018" name="Nat. Ecol. Evol.">
        <title>Pezizomycetes genomes reveal the molecular basis of ectomycorrhizal truffle lifestyle.</title>
        <authorList>
            <person name="Murat C."/>
            <person name="Payen T."/>
            <person name="Noel B."/>
            <person name="Kuo A."/>
            <person name="Morin E."/>
            <person name="Chen J."/>
            <person name="Kohler A."/>
            <person name="Krizsan K."/>
            <person name="Balestrini R."/>
            <person name="Da Silva C."/>
            <person name="Montanini B."/>
            <person name="Hainaut M."/>
            <person name="Levati E."/>
            <person name="Barry K.W."/>
            <person name="Belfiori B."/>
            <person name="Cichocki N."/>
            <person name="Clum A."/>
            <person name="Dockter R.B."/>
            <person name="Fauchery L."/>
            <person name="Guy J."/>
            <person name="Iotti M."/>
            <person name="Le Tacon F."/>
            <person name="Lindquist E.A."/>
            <person name="Lipzen A."/>
            <person name="Malagnac F."/>
            <person name="Mello A."/>
            <person name="Molinier V."/>
            <person name="Miyauchi S."/>
            <person name="Poulain J."/>
            <person name="Riccioni C."/>
            <person name="Rubini A."/>
            <person name="Sitrit Y."/>
            <person name="Splivallo R."/>
            <person name="Traeger S."/>
            <person name="Wang M."/>
            <person name="Zifcakova L."/>
            <person name="Wipf D."/>
            <person name="Zambonelli A."/>
            <person name="Paolocci F."/>
            <person name="Nowrousian M."/>
            <person name="Ottonello S."/>
            <person name="Baldrian P."/>
            <person name="Spatafora J.W."/>
            <person name="Henrissat B."/>
            <person name="Nagy L.G."/>
            <person name="Aury J.M."/>
            <person name="Wincker P."/>
            <person name="Grigoriev I.V."/>
            <person name="Bonfante P."/>
            <person name="Martin F.M."/>
        </authorList>
    </citation>
    <scope>NUCLEOTIDE SEQUENCE [LARGE SCALE GENOMIC DNA]</scope>
    <source>
        <strain evidence="1 2">RN42</strain>
    </source>
</reference>
<evidence type="ECO:0000313" key="2">
    <source>
        <dbReference type="Proteomes" id="UP000275078"/>
    </source>
</evidence>
<dbReference type="Proteomes" id="UP000275078">
    <property type="component" value="Unassembled WGS sequence"/>
</dbReference>
<proteinExistence type="predicted"/>